<proteinExistence type="predicted"/>
<sequence length="68" mass="7137">MIMAALVVAWKAIRDAHVEAIHTPGEHGEPVGTGRCVDCGRSFPCGPHQMAAQILRDDERLAAAGSAS</sequence>
<organism evidence="1 2">
    <name type="scientific">Actinorhabdospora filicis</name>
    <dbReference type="NCBI Taxonomy" id="1785913"/>
    <lineage>
        <taxon>Bacteria</taxon>
        <taxon>Bacillati</taxon>
        <taxon>Actinomycetota</taxon>
        <taxon>Actinomycetes</taxon>
        <taxon>Micromonosporales</taxon>
        <taxon>Micromonosporaceae</taxon>
        <taxon>Actinorhabdospora</taxon>
    </lineage>
</organism>
<dbReference type="EMBL" id="BSTX01000006">
    <property type="protein sequence ID" value="GLZ81617.1"/>
    <property type="molecule type" value="Genomic_DNA"/>
</dbReference>
<dbReference type="Proteomes" id="UP001165079">
    <property type="component" value="Unassembled WGS sequence"/>
</dbReference>
<reference evidence="1" key="1">
    <citation type="submission" date="2023-03" db="EMBL/GenBank/DDBJ databases">
        <title>Actinorhabdospora filicis NBRC 111898.</title>
        <authorList>
            <person name="Ichikawa N."/>
            <person name="Sato H."/>
            <person name="Tonouchi N."/>
        </authorList>
    </citation>
    <scope>NUCLEOTIDE SEQUENCE</scope>
    <source>
        <strain evidence="1">NBRC 111898</strain>
    </source>
</reference>
<keyword evidence="2" id="KW-1185">Reference proteome</keyword>
<protein>
    <submittedName>
        <fullName evidence="1">Uncharacterized protein</fullName>
    </submittedName>
</protein>
<name>A0A9W6STM3_9ACTN</name>
<accession>A0A9W6STM3</accession>
<evidence type="ECO:0000313" key="2">
    <source>
        <dbReference type="Proteomes" id="UP001165079"/>
    </source>
</evidence>
<comment type="caution">
    <text evidence="1">The sequence shown here is derived from an EMBL/GenBank/DDBJ whole genome shotgun (WGS) entry which is preliminary data.</text>
</comment>
<dbReference type="AlphaFoldDB" id="A0A9W6STM3"/>
<gene>
    <name evidence="1" type="ORF">Afil01_64240</name>
</gene>
<evidence type="ECO:0000313" key="1">
    <source>
        <dbReference type="EMBL" id="GLZ81617.1"/>
    </source>
</evidence>